<feature type="region of interest" description="Disordered" evidence="1">
    <location>
        <begin position="113"/>
        <end position="132"/>
    </location>
</feature>
<name>A0A8H2WA14_9AGAM</name>
<proteinExistence type="predicted"/>
<evidence type="ECO:0000313" key="3">
    <source>
        <dbReference type="Proteomes" id="UP000663846"/>
    </source>
</evidence>
<evidence type="ECO:0000256" key="1">
    <source>
        <dbReference type="SAM" id="MobiDB-lite"/>
    </source>
</evidence>
<gene>
    <name evidence="2" type="ORF">RDB_LOCUS12397</name>
</gene>
<dbReference type="SUPFAM" id="SSF74788">
    <property type="entry name" value="Cullin repeat-like"/>
    <property type="match status" value="1"/>
</dbReference>
<protein>
    <submittedName>
        <fullName evidence="2">Uncharacterized protein</fullName>
    </submittedName>
</protein>
<accession>A0A8H2WA14</accession>
<sequence length="352" mass="39172">MAISNSTGGDNPVASSSKYDPEHGKTLGIPGPAPTSGNLDQVWAFVQPALCHILGAATPNGEPARIDAEYYSYIYTTLYNLSTAAPNGRSVSGAAGHALAGLASLRLFNNPRSNSAGKQRDLGPPESDAAEDQMDYGPYLRLEDTFRRHAQTVLDNAPVDDSQLIDYLLAQYERYNRSAAYISRIFSYLHRHFIRRMVAAGQGWLDTAPRETINQLVRSPPIRRPSERELEERIANEIKFRRLAELKKWGYVQGSNTARSREIELMAEACAEAASPPDKIVPIVSLALRQWRIQVLEPLGADSRLSTTVLMLVRRPTKDKIPEKMQRMLKSCGVRGVDPARKTLKRYLQLPK</sequence>
<dbReference type="InterPro" id="IPR016159">
    <property type="entry name" value="Cullin_repeat-like_dom_sf"/>
</dbReference>
<reference evidence="2" key="1">
    <citation type="submission" date="2021-01" db="EMBL/GenBank/DDBJ databases">
        <authorList>
            <person name="Kaushik A."/>
        </authorList>
    </citation>
    <scope>NUCLEOTIDE SEQUENCE</scope>
    <source>
        <strain evidence="2">AG1-1C</strain>
    </source>
</reference>
<organism evidence="2 3">
    <name type="scientific">Rhizoctonia solani</name>
    <dbReference type="NCBI Taxonomy" id="456999"/>
    <lineage>
        <taxon>Eukaryota</taxon>
        <taxon>Fungi</taxon>
        <taxon>Dikarya</taxon>
        <taxon>Basidiomycota</taxon>
        <taxon>Agaricomycotina</taxon>
        <taxon>Agaricomycetes</taxon>
        <taxon>Cantharellales</taxon>
        <taxon>Ceratobasidiaceae</taxon>
        <taxon>Rhizoctonia</taxon>
    </lineage>
</organism>
<evidence type="ECO:0000313" key="2">
    <source>
        <dbReference type="EMBL" id="CAE6352896.1"/>
    </source>
</evidence>
<dbReference type="Gene3D" id="1.20.1310.10">
    <property type="entry name" value="Cullin Repeats"/>
    <property type="match status" value="1"/>
</dbReference>
<comment type="caution">
    <text evidence="2">The sequence shown here is derived from an EMBL/GenBank/DDBJ whole genome shotgun (WGS) entry which is preliminary data.</text>
</comment>
<feature type="region of interest" description="Disordered" evidence="1">
    <location>
        <begin position="1"/>
        <end position="33"/>
    </location>
</feature>
<dbReference type="EMBL" id="CAJMWS010000065">
    <property type="protein sequence ID" value="CAE6352896.1"/>
    <property type="molecule type" value="Genomic_DNA"/>
</dbReference>
<dbReference type="Proteomes" id="UP000663846">
    <property type="component" value="Unassembled WGS sequence"/>
</dbReference>
<feature type="compositionally biased region" description="Polar residues" evidence="1">
    <location>
        <begin position="1"/>
        <end position="18"/>
    </location>
</feature>
<dbReference type="AlphaFoldDB" id="A0A8H2WA14"/>